<keyword evidence="5 16" id="KW-0812">Transmembrane</keyword>
<evidence type="ECO:0000256" key="15">
    <source>
        <dbReference type="PIRSR" id="PIRSR601508-3"/>
    </source>
</evidence>
<name>A0A9P0MPW2_NEZVI</name>
<keyword evidence="3" id="KW-0813">Transport</keyword>
<dbReference type="Proteomes" id="UP001152798">
    <property type="component" value="Chromosome 4"/>
</dbReference>
<dbReference type="PANTHER" id="PTHR42643:SF24">
    <property type="entry name" value="IONOTROPIC RECEPTOR 60A"/>
    <property type="match status" value="1"/>
</dbReference>
<evidence type="ECO:0000313" key="20">
    <source>
        <dbReference type="Proteomes" id="UP001152798"/>
    </source>
</evidence>
<feature type="transmembrane region" description="Helical" evidence="16">
    <location>
        <begin position="596"/>
        <end position="618"/>
    </location>
</feature>
<sequence length="824" mass="95494">VIIDPNFLYPHYKGLNNNIRQIVSNIANRYLKGESLLITFTNKLNYRIKDDVTAIFSIIHCEDIWDLFLEQQETSILFIAITESNCPRLPKDFGITIPLYEPGLEFSQILIDLRTEDFLEWEVVNLIFDDSIDSKLIDNILEAQTKSIPLTRKSASVSLYKINGTVNKWIRKKEVLKVMKLIPRTGMFFNYLVVVQFELVPTILETAKSIGLMGPRNRWLFVRLKTDDYKTNNVKNYIHLLEEGENVAFLYNFTNSQYSCNYSLYCQANELLDHLIISLDRSMREEKLLSEQVSEEEWDLIRPTKSQRRNSIINFIKGRQKEISWCDNCTWWKIISSETWGSDFLEQKELLESGDWSPRSGPVLVDQIFPNVAHGFRRKTIPIFTFHNPPWQIVKYDQYGKPSQVKGVIFEVIDHLAKSLNFTYEIILMSNTSLTVNQTKSYRFNESVGDVVLDQSTEFSAWEQVVQLIQNKKVMIGAAAFTETETRKKILNFTLTIRTENYAFLVARPKELSRALLFIQPFTPDTWQCIVAAVLIMTPLLNFVHRVSPFYEHYSQREKGGYMKMMNCFWYLYGALLQQGGGVMPEANSGRLVIGTWWLVVLVLVTTYSGNLVAFLTFPKMDKVISNVDQLMERRGEVTWGMPEDSTLHITLKSTDNDKLNELSESAQLHGRITQEIISQIRKGEHVYIDRKSILLYLMKQELITTNRCSLSIGEEEFLAEQLAMVVSPSSPYLELINKQIYKMHQVGLIDKWLTDYLPTKDRCWSNTLSSESQTHTVNLDDMQGSFFLLFLGVALGFILIIGELIFKKWKKTQEKQVIHPFVT</sequence>
<keyword evidence="4" id="KW-1003">Cell membrane</keyword>
<dbReference type="Pfam" id="PF10613">
    <property type="entry name" value="Lig_chan-Glu_bd"/>
    <property type="match status" value="1"/>
</dbReference>
<dbReference type="GO" id="GO:0050906">
    <property type="term" value="P:detection of stimulus involved in sensory perception"/>
    <property type="evidence" value="ECO:0007669"/>
    <property type="project" value="UniProtKB-ARBA"/>
</dbReference>
<dbReference type="Pfam" id="PF00060">
    <property type="entry name" value="Lig_chan"/>
    <property type="match status" value="1"/>
</dbReference>
<feature type="binding site" evidence="13">
    <location>
        <position position="482"/>
    </location>
    <ligand>
        <name>L-glutamate</name>
        <dbReference type="ChEBI" id="CHEBI:29985"/>
    </ligand>
</feature>
<keyword evidence="9" id="KW-0675">Receptor</keyword>
<comment type="subcellular location">
    <subcellularLocation>
        <location evidence="1">Cell membrane</location>
        <topology evidence="1">Multi-pass membrane protein</topology>
    </subcellularLocation>
</comment>
<evidence type="ECO:0000256" key="16">
    <source>
        <dbReference type="SAM" id="Phobius"/>
    </source>
</evidence>
<evidence type="ECO:0000256" key="14">
    <source>
        <dbReference type="PIRSR" id="PIRSR601508-2"/>
    </source>
</evidence>
<dbReference type="EMBL" id="OV725080">
    <property type="protein sequence ID" value="CAH1400390.1"/>
    <property type="molecule type" value="Genomic_DNA"/>
</dbReference>
<comment type="similarity">
    <text evidence="2">Belongs to the glutamate-gated ion channel (TC 1.A.10.1) family.</text>
</comment>
<organism evidence="19 20">
    <name type="scientific">Nezara viridula</name>
    <name type="common">Southern green stink bug</name>
    <name type="synonym">Cimex viridulus</name>
    <dbReference type="NCBI Taxonomy" id="85310"/>
    <lineage>
        <taxon>Eukaryota</taxon>
        <taxon>Metazoa</taxon>
        <taxon>Ecdysozoa</taxon>
        <taxon>Arthropoda</taxon>
        <taxon>Hexapoda</taxon>
        <taxon>Insecta</taxon>
        <taxon>Pterygota</taxon>
        <taxon>Neoptera</taxon>
        <taxon>Paraneoptera</taxon>
        <taxon>Hemiptera</taxon>
        <taxon>Heteroptera</taxon>
        <taxon>Panheteroptera</taxon>
        <taxon>Pentatomomorpha</taxon>
        <taxon>Pentatomoidea</taxon>
        <taxon>Pentatomidae</taxon>
        <taxon>Pentatominae</taxon>
        <taxon>Nezara</taxon>
    </lineage>
</organism>
<evidence type="ECO:0000256" key="8">
    <source>
        <dbReference type="ARBA" id="ARBA00023136"/>
    </source>
</evidence>
<feature type="domain" description="Ionotropic glutamate receptor L-glutamate and glycine-binding" evidence="18">
    <location>
        <begin position="380"/>
        <end position="509"/>
    </location>
</feature>
<dbReference type="AlphaFoldDB" id="A0A9P0MPW2"/>
<feature type="binding site" evidence="13">
    <location>
        <position position="487"/>
    </location>
    <ligand>
        <name>L-glutamate</name>
        <dbReference type="ChEBI" id="CHEBI:29985"/>
    </ligand>
</feature>
<reference evidence="19" key="1">
    <citation type="submission" date="2022-01" db="EMBL/GenBank/DDBJ databases">
        <authorList>
            <person name="King R."/>
        </authorList>
    </citation>
    <scope>NUCLEOTIDE SEQUENCE</scope>
</reference>
<accession>A0A9P0MPW2</accession>
<feature type="transmembrane region" description="Helical" evidence="16">
    <location>
        <begin position="525"/>
        <end position="544"/>
    </location>
</feature>
<proteinExistence type="inferred from homology"/>
<feature type="transmembrane region" description="Helical" evidence="16">
    <location>
        <begin position="565"/>
        <end position="584"/>
    </location>
</feature>
<dbReference type="OrthoDB" id="5984008at2759"/>
<keyword evidence="15" id="KW-1015">Disulfide bond</keyword>
<evidence type="ECO:0000259" key="18">
    <source>
        <dbReference type="Pfam" id="PF10613"/>
    </source>
</evidence>
<evidence type="ECO:0000259" key="17">
    <source>
        <dbReference type="Pfam" id="PF00060"/>
    </source>
</evidence>
<keyword evidence="20" id="KW-1185">Reference proteome</keyword>
<evidence type="ECO:0000256" key="4">
    <source>
        <dbReference type="ARBA" id="ARBA00022475"/>
    </source>
</evidence>
<evidence type="ECO:0000256" key="7">
    <source>
        <dbReference type="ARBA" id="ARBA00023065"/>
    </source>
</evidence>
<feature type="non-terminal residue" evidence="19">
    <location>
        <position position="1"/>
    </location>
</feature>
<dbReference type="Gene3D" id="3.40.50.2300">
    <property type="match status" value="1"/>
</dbReference>
<dbReference type="InterPro" id="IPR019594">
    <property type="entry name" value="Glu/Gly-bd"/>
</dbReference>
<evidence type="ECO:0000256" key="12">
    <source>
        <dbReference type="ARBA" id="ARBA00023303"/>
    </source>
</evidence>
<feature type="site" description="Crucial to convey clamshell closure to channel opening" evidence="14">
    <location>
        <position position="625"/>
    </location>
</feature>
<dbReference type="FunFam" id="1.10.287.70:FF:000143">
    <property type="entry name" value="Probable glutamate receptor"/>
    <property type="match status" value="1"/>
</dbReference>
<dbReference type="GO" id="GO:0005886">
    <property type="term" value="C:plasma membrane"/>
    <property type="evidence" value="ECO:0007669"/>
    <property type="project" value="UniProtKB-SubCell"/>
</dbReference>
<keyword evidence="11" id="KW-1071">Ligand-gated ion channel</keyword>
<gene>
    <name evidence="19" type="ORF">NEZAVI_LOCUS9639</name>
</gene>
<dbReference type="SUPFAM" id="SSF53850">
    <property type="entry name" value="Periplasmic binding protein-like II"/>
    <property type="match status" value="1"/>
</dbReference>
<dbReference type="PANTHER" id="PTHR42643">
    <property type="entry name" value="IONOTROPIC RECEPTOR 20A-RELATED"/>
    <property type="match status" value="1"/>
</dbReference>
<evidence type="ECO:0000256" key="1">
    <source>
        <dbReference type="ARBA" id="ARBA00004651"/>
    </source>
</evidence>
<evidence type="ECO:0000256" key="2">
    <source>
        <dbReference type="ARBA" id="ARBA00008685"/>
    </source>
</evidence>
<evidence type="ECO:0000256" key="11">
    <source>
        <dbReference type="ARBA" id="ARBA00023286"/>
    </source>
</evidence>
<evidence type="ECO:0000256" key="6">
    <source>
        <dbReference type="ARBA" id="ARBA00022989"/>
    </source>
</evidence>
<dbReference type="Gene3D" id="1.10.287.70">
    <property type="match status" value="1"/>
</dbReference>
<keyword evidence="7" id="KW-0406">Ion transport</keyword>
<keyword evidence="8 16" id="KW-0472">Membrane</keyword>
<dbReference type="InterPro" id="IPR052192">
    <property type="entry name" value="Insect_Ionotropic_Sensory_Rcpt"/>
</dbReference>
<dbReference type="GO" id="GO:0015276">
    <property type="term" value="F:ligand-gated monoatomic ion channel activity"/>
    <property type="evidence" value="ECO:0007669"/>
    <property type="project" value="InterPro"/>
</dbReference>
<feature type="site" description="Interaction with the cone snail toxin Con-ikot-ikot" evidence="14">
    <location>
        <position position="743"/>
    </location>
</feature>
<evidence type="ECO:0000256" key="5">
    <source>
        <dbReference type="ARBA" id="ARBA00022692"/>
    </source>
</evidence>
<dbReference type="PRINTS" id="PR00177">
    <property type="entry name" value="NMDARECEPTOR"/>
</dbReference>
<feature type="domain" description="Ionotropic glutamate receptor C-terminal" evidence="17">
    <location>
        <begin position="525"/>
        <end position="794"/>
    </location>
</feature>
<keyword evidence="12" id="KW-0407">Ion channel</keyword>
<keyword evidence="10" id="KW-0325">Glycoprotein</keyword>
<dbReference type="GO" id="GO:0038023">
    <property type="term" value="F:signaling receptor activity"/>
    <property type="evidence" value="ECO:0007669"/>
    <property type="project" value="InterPro"/>
</dbReference>
<dbReference type="InterPro" id="IPR001508">
    <property type="entry name" value="Iono_Glu_rcpt_met"/>
</dbReference>
<keyword evidence="6 16" id="KW-1133">Transmembrane helix</keyword>
<protein>
    <submittedName>
        <fullName evidence="19">Uncharacterized protein</fullName>
    </submittedName>
</protein>
<evidence type="ECO:0000313" key="19">
    <source>
        <dbReference type="EMBL" id="CAH1400390.1"/>
    </source>
</evidence>
<evidence type="ECO:0000256" key="9">
    <source>
        <dbReference type="ARBA" id="ARBA00023170"/>
    </source>
</evidence>
<evidence type="ECO:0000256" key="10">
    <source>
        <dbReference type="ARBA" id="ARBA00023180"/>
    </source>
</evidence>
<feature type="transmembrane region" description="Helical" evidence="16">
    <location>
        <begin position="787"/>
        <end position="807"/>
    </location>
</feature>
<feature type="disulfide bond" evidence="15">
    <location>
        <begin position="709"/>
        <end position="764"/>
    </location>
</feature>
<dbReference type="Gene3D" id="3.40.190.10">
    <property type="entry name" value="Periplasmic binding protein-like II"/>
    <property type="match status" value="1"/>
</dbReference>
<dbReference type="InterPro" id="IPR001320">
    <property type="entry name" value="Iontro_rcpt_C"/>
</dbReference>
<feature type="site" description="Interaction with the cone snail toxin Con-ikot-ikot" evidence="14">
    <location>
        <position position="653"/>
    </location>
</feature>
<evidence type="ECO:0000256" key="13">
    <source>
        <dbReference type="PIRSR" id="PIRSR601508-1"/>
    </source>
</evidence>
<evidence type="ECO:0000256" key="3">
    <source>
        <dbReference type="ARBA" id="ARBA00022448"/>
    </source>
</evidence>